<evidence type="ECO:0000313" key="4">
    <source>
        <dbReference type="Proteomes" id="UP000515152"/>
    </source>
</evidence>
<feature type="domain" description="C2H2-type" evidence="3">
    <location>
        <begin position="84"/>
        <end position="113"/>
    </location>
</feature>
<evidence type="ECO:0000259" key="3">
    <source>
        <dbReference type="PROSITE" id="PS50157"/>
    </source>
</evidence>
<proteinExistence type="predicted"/>
<dbReference type="KEGG" id="char:105910810"/>
<evidence type="ECO:0000256" key="2">
    <source>
        <dbReference type="SAM" id="MobiDB-lite"/>
    </source>
</evidence>
<dbReference type="PROSITE" id="PS50157">
    <property type="entry name" value="ZINC_FINGER_C2H2_2"/>
    <property type="match status" value="1"/>
</dbReference>
<dbReference type="CTD" id="84330"/>
<dbReference type="Gene3D" id="3.30.160.60">
    <property type="entry name" value="Classic Zinc Finger"/>
    <property type="match status" value="2"/>
</dbReference>
<feature type="compositionally biased region" description="Basic and acidic residues" evidence="2">
    <location>
        <begin position="272"/>
        <end position="282"/>
    </location>
</feature>
<reference evidence="5" key="1">
    <citation type="submission" date="2025-08" db="UniProtKB">
        <authorList>
            <consortium name="RefSeq"/>
        </authorList>
    </citation>
    <scope>IDENTIFICATION</scope>
</reference>
<accession>A0A6P3WCC8</accession>
<sequence>MSELAKLLSSDFTGSTVYTPAIANMSTVVEPAAAQSTITTMPAGSSRLSCTVYGCKRSYTDIEALNCHINDHQIPAETFPGKIFLCSTMGCEGSFTSMQQLMEHMRVHYKPNIYFICESCRSKLRSYRTLLKHLQTCAKVAKSRAARAGAPGEQGAEHELQAPVFAPDPSETSELEQMETTPPTAEPPSAVGHFPDPTLSSSPTEASVQSPSMSQTSPSQPLSSPSHQSAAAASNAVWRKNQGQSFSSRILWEHTRGRYNCLQCGHSTANRKEMTAHIESQHKSPSGKPPSEPDGTESSPTQLQSPSDSELSADTHP</sequence>
<dbReference type="AlphaFoldDB" id="A0A6P3WCC8"/>
<dbReference type="Proteomes" id="UP000515152">
    <property type="component" value="Chromosome 10"/>
</dbReference>
<name>A0A6P3WCC8_CLUHA</name>
<dbReference type="InterPro" id="IPR031799">
    <property type="entry name" value="Znf-C2H2_ribbon"/>
</dbReference>
<dbReference type="SMART" id="SM00355">
    <property type="entry name" value="ZnF_C2H2"/>
    <property type="match status" value="4"/>
</dbReference>
<keyword evidence="4" id="KW-1185">Reference proteome</keyword>
<organism evidence="4 5">
    <name type="scientific">Clupea harengus</name>
    <name type="common">Atlantic herring</name>
    <dbReference type="NCBI Taxonomy" id="7950"/>
    <lineage>
        <taxon>Eukaryota</taxon>
        <taxon>Metazoa</taxon>
        <taxon>Chordata</taxon>
        <taxon>Craniata</taxon>
        <taxon>Vertebrata</taxon>
        <taxon>Euteleostomi</taxon>
        <taxon>Actinopterygii</taxon>
        <taxon>Neopterygii</taxon>
        <taxon>Teleostei</taxon>
        <taxon>Clupei</taxon>
        <taxon>Clupeiformes</taxon>
        <taxon>Clupeoidei</taxon>
        <taxon>Clupeidae</taxon>
        <taxon>Clupea</taxon>
    </lineage>
</organism>
<feature type="compositionally biased region" description="Low complexity" evidence="2">
    <location>
        <begin position="206"/>
        <end position="236"/>
    </location>
</feature>
<feature type="region of interest" description="Disordered" evidence="2">
    <location>
        <begin position="166"/>
        <end position="236"/>
    </location>
</feature>
<evidence type="ECO:0000313" key="5">
    <source>
        <dbReference type="RefSeq" id="XP_012695010.2"/>
    </source>
</evidence>
<feature type="compositionally biased region" description="Polar residues" evidence="2">
    <location>
        <begin position="296"/>
        <end position="317"/>
    </location>
</feature>
<dbReference type="InterPro" id="IPR039882">
    <property type="entry name" value="ZN414"/>
</dbReference>
<dbReference type="OrthoDB" id="8730587at2759"/>
<dbReference type="GO" id="GO:0008270">
    <property type="term" value="F:zinc ion binding"/>
    <property type="evidence" value="ECO:0007669"/>
    <property type="project" value="UniProtKB-KW"/>
</dbReference>
<dbReference type="Pfam" id="PF15909">
    <property type="entry name" value="zf-C2H2_8"/>
    <property type="match status" value="1"/>
</dbReference>
<dbReference type="PANTHER" id="PTHR21695">
    <property type="entry name" value="ZINC FINGER PROTEIN 414"/>
    <property type="match status" value="1"/>
</dbReference>
<dbReference type="GeneID" id="105910810"/>
<dbReference type="InterPro" id="IPR013087">
    <property type="entry name" value="Znf_C2H2_type"/>
</dbReference>
<evidence type="ECO:0000256" key="1">
    <source>
        <dbReference type="PROSITE-ProRule" id="PRU00042"/>
    </source>
</evidence>
<keyword evidence="1" id="KW-0479">Metal-binding</keyword>
<dbReference type="PROSITE" id="PS00028">
    <property type="entry name" value="ZINC_FINGER_C2H2_1"/>
    <property type="match status" value="1"/>
</dbReference>
<keyword evidence="1" id="KW-0862">Zinc</keyword>
<protein>
    <submittedName>
        <fullName evidence="5">Zinc finger protein 414 isoform X1</fullName>
    </submittedName>
</protein>
<gene>
    <name evidence="5" type="primary">znf414</name>
</gene>
<keyword evidence="1" id="KW-0863">Zinc-finger</keyword>
<dbReference type="RefSeq" id="XP_012695010.2">
    <property type="nucleotide sequence ID" value="XM_012839556.3"/>
</dbReference>
<feature type="region of interest" description="Disordered" evidence="2">
    <location>
        <begin position="272"/>
        <end position="317"/>
    </location>
</feature>
<dbReference type="PANTHER" id="PTHR21695:SF0">
    <property type="entry name" value="ZINC FINGER PROTEIN 414"/>
    <property type="match status" value="1"/>
</dbReference>